<dbReference type="SUPFAM" id="SSF50044">
    <property type="entry name" value="SH3-domain"/>
    <property type="match status" value="1"/>
</dbReference>
<protein>
    <submittedName>
        <fullName evidence="4">Variant SH3 domain containing protein</fullName>
    </submittedName>
</protein>
<dbReference type="Proteomes" id="UP000001542">
    <property type="component" value="Unassembled WGS sequence"/>
</dbReference>
<accession>A2EGA4</accession>
<proteinExistence type="predicted"/>
<name>A2EGA4_TRIV3</name>
<gene>
    <name evidence="4" type="ORF">TVAG_401370</name>
</gene>
<dbReference type="Pfam" id="PF07653">
    <property type="entry name" value="SH3_2"/>
    <property type="match status" value="1"/>
</dbReference>
<dbReference type="EMBL" id="DS113381">
    <property type="protein sequence ID" value="EAY08283.1"/>
    <property type="molecule type" value="Genomic_DNA"/>
</dbReference>
<dbReference type="OrthoDB" id="10037838at2759"/>
<evidence type="ECO:0000259" key="3">
    <source>
        <dbReference type="PROSITE" id="PS50002"/>
    </source>
</evidence>
<reference evidence="4" key="1">
    <citation type="submission" date="2006-10" db="EMBL/GenBank/DDBJ databases">
        <authorList>
            <person name="Amadeo P."/>
            <person name="Zhao Q."/>
            <person name="Wortman J."/>
            <person name="Fraser-Liggett C."/>
            <person name="Carlton J."/>
        </authorList>
    </citation>
    <scope>NUCLEOTIDE SEQUENCE</scope>
    <source>
        <strain evidence="4">G3</strain>
    </source>
</reference>
<dbReference type="Gene3D" id="2.30.30.40">
    <property type="entry name" value="SH3 Domains"/>
    <property type="match status" value="1"/>
</dbReference>
<dbReference type="InParanoid" id="A2EGA4"/>
<keyword evidence="5" id="KW-1185">Reference proteome</keyword>
<keyword evidence="1 2" id="KW-0728">SH3 domain</keyword>
<feature type="domain" description="SH3" evidence="3">
    <location>
        <begin position="309"/>
        <end position="370"/>
    </location>
</feature>
<sequence>MTSFNLQDQVFEIVVNVFEKSFMQERALLEYHKKCPQIIGNFCLLLQRFATQSSLVLQSKIDKYRKVFTQAKALTPGFPGQQVLQLDQINHMINEQCGQAILLAEHIQNDFLPKFKCAIITSTTTMNKISYTIKEAENAWRDIRRQMESNDSTINSICKEVKSHKKDILKVHGQVATYMATVKSQKYLAKKLNIAYARFVKLFKESIQEMRQINMERCKVILEFSTKLARLYDEMSIVIAKVNESIFKRNSFDDIPKMPISDLITFIVSHDIRRTSIGNVSYEQYKFKQPEIDPIIGIPSYQTGSLYEPPILIAQALNNFVASAPNEISCYKGQTIYLYEPPIENWVLASSNKTFPEGYVPRNNIKVLNKKIALSLKQLAYENGKLGIFPGEFLIIEYEDEKGYACENTSGRFGYVDKNAVIVEKLY</sequence>
<evidence type="ECO:0000256" key="1">
    <source>
        <dbReference type="ARBA" id="ARBA00022443"/>
    </source>
</evidence>
<dbReference type="VEuPathDB" id="TrichDB:TVAG_401370"/>
<dbReference type="RefSeq" id="XP_001320506.1">
    <property type="nucleotide sequence ID" value="XM_001320471.1"/>
</dbReference>
<dbReference type="SMART" id="SM00326">
    <property type="entry name" value="SH3"/>
    <property type="match status" value="1"/>
</dbReference>
<dbReference type="VEuPathDB" id="TrichDB:TVAGG3_0131430"/>
<dbReference type="AlphaFoldDB" id="A2EGA4"/>
<reference evidence="4" key="2">
    <citation type="journal article" date="2007" name="Science">
        <title>Draft genome sequence of the sexually transmitted pathogen Trichomonas vaginalis.</title>
        <authorList>
            <person name="Carlton J.M."/>
            <person name="Hirt R.P."/>
            <person name="Silva J.C."/>
            <person name="Delcher A.L."/>
            <person name="Schatz M."/>
            <person name="Zhao Q."/>
            <person name="Wortman J.R."/>
            <person name="Bidwell S.L."/>
            <person name="Alsmark U.C.M."/>
            <person name="Besteiro S."/>
            <person name="Sicheritz-Ponten T."/>
            <person name="Noel C.J."/>
            <person name="Dacks J.B."/>
            <person name="Foster P.G."/>
            <person name="Simillion C."/>
            <person name="Van de Peer Y."/>
            <person name="Miranda-Saavedra D."/>
            <person name="Barton G.J."/>
            <person name="Westrop G.D."/>
            <person name="Mueller S."/>
            <person name="Dessi D."/>
            <person name="Fiori P.L."/>
            <person name="Ren Q."/>
            <person name="Paulsen I."/>
            <person name="Zhang H."/>
            <person name="Bastida-Corcuera F.D."/>
            <person name="Simoes-Barbosa A."/>
            <person name="Brown M.T."/>
            <person name="Hayes R.D."/>
            <person name="Mukherjee M."/>
            <person name="Okumura C.Y."/>
            <person name="Schneider R."/>
            <person name="Smith A.J."/>
            <person name="Vanacova S."/>
            <person name="Villalvazo M."/>
            <person name="Haas B.J."/>
            <person name="Pertea M."/>
            <person name="Feldblyum T.V."/>
            <person name="Utterback T.R."/>
            <person name="Shu C.L."/>
            <person name="Osoegawa K."/>
            <person name="de Jong P.J."/>
            <person name="Hrdy I."/>
            <person name="Horvathova L."/>
            <person name="Zubacova Z."/>
            <person name="Dolezal P."/>
            <person name="Malik S.B."/>
            <person name="Logsdon J.M. Jr."/>
            <person name="Henze K."/>
            <person name="Gupta A."/>
            <person name="Wang C.C."/>
            <person name="Dunne R.L."/>
            <person name="Upcroft J.A."/>
            <person name="Upcroft P."/>
            <person name="White O."/>
            <person name="Salzberg S.L."/>
            <person name="Tang P."/>
            <person name="Chiu C.-H."/>
            <person name="Lee Y.-S."/>
            <person name="Embley T.M."/>
            <person name="Coombs G.H."/>
            <person name="Mottram J.C."/>
            <person name="Tachezy J."/>
            <person name="Fraser-Liggett C.M."/>
            <person name="Johnson P.J."/>
        </authorList>
    </citation>
    <scope>NUCLEOTIDE SEQUENCE [LARGE SCALE GENOMIC DNA]</scope>
    <source>
        <strain evidence="4">G3</strain>
    </source>
</reference>
<organism evidence="4 5">
    <name type="scientific">Trichomonas vaginalis (strain ATCC PRA-98 / G3)</name>
    <dbReference type="NCBI Taxonomy" id="412133"/>
    <lineage>
        <taxon>Eukaryota</taxon>
        <taxon>Metamonada</taxon>
        <taxon>Parabasalia</taxon>
        <taxon>Trichomonadida</taxon>
        <taxon>Trichomonadidae</taxon>
        <taxon>Trichomonas</taxon>
    </lineage>
</organism>
<evidence type="ECO:0000313" key="4">
    <source>
        <dbReference type="EMBL" id="EAY08283.1"/>
    </source>
</evidence>
<dbReference type="KEGG" id="tva:4766176"/>
<dbReference type="InterPro" id="IPR036028">
    <property type="entry name" value="SH3-like_dom_sf"/>
</dbReference>
<dbReference type="InterPro" id="IPR001452">
    <property type="entry name" value="SH3_domain"/>
</dbReference>
<dbReference type="PROSITE" id="PS50002">
    <property type="entry name" value="SH3"/>
    <property type="match status" value="1"/>
</dbReference>
<evidence type="ECO:0000313" key="5">
    <source>
        <dbReference type="Proteomes" id="UP000001542"/>
    </source>
</evidence>
<evidence type="ECO:0000256" key="2">
    <source>
        <dbReference type="PROSITE-ProRule" id="PRU00192"/>
    </source>
</evidence>